<dbReference type="AlphaFoldDB" id="A0A6J4RYW4"/>
<feature type="compositionally biased region" description="Basic and acidic residues" evidence="1">
    <location>
        <begin position="161"/>
        <end position="170"/>
    </location>
</feature>
<feature type="compositionally biased region" description="Basic and acidic residues" evidence="1">
    <location>
        <begin position="10"/>
        <end position="26"/>
    </location>
</feature>
<protein>
    <submittedName>
        <fullName evidence="2">LemA family protein</fullName>
    </submittedName>
</protein>
<gene>
    <name evidence="2" type="ORF">AVDCRST_MAG91-207</name>
</gene>
<accession>A0A6J4RYW4</accession>
<feature type="non-terminal residue" evidence="2">
    <location>
        <position position="1"/>
    </location>
</feature>
<reference evidence="2" key="1">
    <citation type="submission" date="2020-02" db="EMBL/GenBank/DDBJ databases">
        <authorList>
            <person name="Meier V. D."/>
        </authorList>
    </citation>
    <scope>NUCLEOTIDE SEQUENCE</scope>
    <source>
        <strain evidence="2">AVDCRST_MAG91</strain>
    </source>
</reference>
<feature type="compositionally biased region" description="Basic and acidic residues" evidence="1">
    <location>
        <begin position="134"/>
        <end position="144"/>
    </location>
</feature>
<feature type="compositionally biased region" description="Basic residues" evidence="1">
    <location>
        <begin position="178"/>
        <end position="188"/>
    </location>
</feature>
<feature type="region of interest" description="Disordered" evidence="1">
    <location>
        <begin position="1"/>
        <end position="197"/>
    </location>
</feature>
<organism evidence="2">
    <name type="scientific">uncultured Sphingomonadaceae bacterium</name>
    <dbReference type="NCBI Taxonomy" id="169976"/>
    <lineage>
        <taxon>Bacteria</taxon>
        <taxon>Pseudomonadati</taxon>
        <taxon>Pseudomonadota</taxon>
        <taxon>Alphaproteobacteria</taxon>
        <taxon>Sphingomonadales</taxon>
        <taxon>Sphingomonadaceae</taxon>
        <taxon>environmental samples</taxon>
    </lineage>
</organism>
<evidence type="ECO:0000256" key="1">
    <source>
        <dbReference type="SAM" id="MobiDB-lite"/>
    </source>
</evidence>
<name>A0A6J4RYW4_9SPHN</name>
<sequence>GPQPYRLRQPGRDVAVRMRAELDPDRGGGGQREVGRRPEPVSAARGPDPQHRRVRAGRGGAGAQHATRGHRSARGGDADHAQPRAAVRPRSRAQLQPGAGPALHRADPAAPASGGLSGPQDQPEFPGAAIADRGNGEPDHDRARRLQPGRAGLQHAHPHLSRRDRGEDLLRCQAARPVRGRHPQRRPRAAGELQSSV</sequence>
<dbReference type="EMBL" id="CADCVX010000056">
    <property type="protein sequence ID" value="CAA9484758.1"/>
    <property type="molecule type" value="Genomic_DNA"/>
</dbReference>
<feature type="non-terminal residue" evidence="2">
    <location>
        <position position="197"/>
    </location>
</feature>
<proteinExistence type="predicted"/>
<evidence type="ECO:0000313" key="2">
    <source>
        <dbReference type="EMBL" id="CAA9484758.1"/>
    </source>
</evidence>